<organism evidence="3 4">
    <name type="scientific">Didymella glomerata</name>
    <dbReference type="NCBI Taxonomy" id="749621"/>
    <lineage>
        <taxon>Eukaryota</taxon>
        <taxon>Fungi</taxon>
        <taxon>Dikarya</taxon>
        <taxon>Ascomycota</taxon>
        <taxon>Pezizomycotina</taxon>
        <taxon>Dothideomycetes</taxon>
        <taxon>Pleosporomycetidae</taxon>
        <taxon>Pleosporales</taxon>
        <taxon>Pleosporineae</taxon>
        <taxon>Didymellaceae</taxon>
        <taxon>Didymella</taxon>
    </lineage>
</organism>
<evidence type="ECO:0000313" key="3">
    <source>
        <dbReference type="EMBL" id="KAJ4332214.1"/>
    </source>
</evidence>
<evidence type="ECO:0000256" key="2">
    <source>
        <dbReference type="SAM" id="MobiDB-lite"/>
    </source>
</evidence>
<protein>
    <submittedName>
        <fullName evidence="3">Uncharacterized protein</fullName>
    </submittedName>
</protein>
<proteinExistence type="predicted"/>
<evidence type="ECO:0000313" key="4">
    <source>
        <dbReference type="Proteomes" id="UP001140562"/>
    </source>
</evidence>
<feature type="region of interest" description="Disordered" evidence="2">
    <location>
        <begin position="74"/>
        <end position="124"/>
    </location>
</feature>
<feature type="coiled-coil region" evidence="1">
    <location>
        <begin position="255"/>
        <end position="289"/>
    </location>
</feature>
<feature type="compositionally biased region" description="Basic and acidic residues" evidence="2">
    <location>
        <begin position="74"/>
        <end position="101"/>
    </location>
</feature>
<dbReference type="AlphaFoldDB" id="A0A9W9BWH8"/>
<dbReference type="EMBL" id="JAPEUV010000125">
    <property type="protein sequence ID" value="KAJ4332214.1"/>
    <property type="molecule type" value="Genomic_DNA"/>
</dbReference>
<accession>A0A9W9BWH8</accession>
<sequence length="396" mass="44722">MSEEARSTLLKTSLGSLEQIVTAIWSKEKSRQGGKSKESDGKTPEVADIMNKQLVESEKTITDLRQKLKMAEVRVKNSTTEAEKAKKEKEWQQKAAEEQQRKLKGSFSQKVEERASRRVREEHTTLTERLQAAELKAHKHDEAAVTVVELEKQIKDLTHEKTALQATKSRFGTECRSLKENNEAIQEGYAQVRQEKEEADLRNMELEEELVTVTADRDTLKEVLARKVWNEVAVSEEGTSACVQPIANMGHMTELDRTRRIKEDLQNQLNRLQAEQKAYDERLEDVEGRIALREVDLAEVKGEKEPTQGKREPLFELDHTNSHEQSGESWGQEELSAKPVDPDEEFPTLARAAQAPQHGRDRSGHVNSLRITAPAISGNGGSKKAQGTRKSGVWDV</sequence>
<keyword evidence="1" id="KW-0175">Coiled coil</keyword>
<evidence type="ECO:0000256" key="1">
    <source>
        <dbReference type="SAM" id="Coils"/>
    </source>
</evidence>
<feature type="region of interest" description="Disordered" evidence="2">
    <location>
        <begin position="301"/>
        <end position="396"/>
    </location>
</feature>
<feature type="compositionally biased region" description="Basic and acidic residues" evidence="2">
    <location>
        <begin position="301"/>
        <end position="326"/>
    </location>
</feature>
<dbReference type="Proteomes" id="UP001140562">
    <property type="component" value="Unassembled WGS sequence"/>
</dbReference>
<reference evidence="3" key="1">
    <citation type="submission" date="2022-10" db="EMBL/GenBank/DDBJ databases">
        <title>Tapping the CABI collections for fungal endophytes: first genome assemblies for Collariella, Neodidymelliopsis, Ascochyta clinopodiicola, Didymella pomorum, Didymosphaeria variabile, Neocosmospora piperis and Neocucurbitaria cava.</title>
        <authorList>
            <person name="Hill R."/>
        </authorList>
    </citation>
    <scope>NUCLEOTIDE SEQUENCE</scope>
    <source>
        <strain evidence="3">IMI 360193</strain>
    </source>
</reference>
<keyword evidence="4" id="KW-1185">Reference proteome</keyword>
<feature type="region of interest" description="Disordered" evidence="2">
    <location>
        <begin position="25"/>
        <end position="46"/>
    </location>
</feature>
<name>A0A9W9BWH8_9PLEO</name>
<gene>
    <name evidence="3" type="ORF">N0V87_008584</name>
</gene>
<comment type="caution">
    <text evidence="3">The sequence shown here is derived from an EMBL/GenBank/DDBJ whole genome shotgun (WGS) entry which is preliminary data.</text>
</comment>
<feature type="compositionally biased region" description="Basic and acidic residues" evidence="2">
    <location>
        <begin position="110"/>
        <end position="124"/>
    </location>
</feature>
<feature type="compositionally biased region" description="Basic and acidic residues" evidence="2">
    <location>
        <begin position="26"/>
        <end position="45"/>
    </location>
</feature>